<reference evidence="7" key="1">
    <citation type="journal article" date="2014" name="Front. Microbiol.">
        <title>High frequency of phylogenetically diverse reductive dehalogenase-homologous genes in deep subseafloor sedimentary metagenomes.</title>
        <authorList>
            <person name="Kawai M."/>
            <person name="Futagami T."/>
            <person name="Toyoda A."/>
            <person name="Takaki Y."/>
            <person name="Nishi S."/>
            <person name="Hori S."/>
            <person name="Arai W."/>
            <person name="Tsubouchi T."/>
            <person name="Morono Y."/>
            <person name="Uchiyama I."/>
            <person name="Ito T."/>
            <person name="Fujiyama A."/>
            <person name="Inagaki F."/>
            <person name="Takami H."/>
        </authorList>
    </citation>
    <scope>NUCLEOTIDE SEQUENCE</scope>
    <source>
        <strain evidence="7">Expedition CK06-06</strain>
    </source>
</reference>
<comment type="pathway">
    <text evidence="2">Carbohydrate metabolism; pentose and glucuronate interconversion.</text>
</comment>
<organism evidence="7">
    <name type="scientific">marine sediment metagenome</name>
    <dbReference type="NCBI Taxonomy" id="412755"/>
    <lineage>
        <taxon>unclassified sequences</taxon>
        <taxon>metagenomes</taxon>
        <taxon>ecological metagenomes</taxon>
    </lineage>
</organism>
<gene>
    <name evidence="7" type="ORF">S01H1_54843</name>
</gene>
<feature type="non-terminal residue" evidence="7">
    <location>
        <position position="1"/>
    </location>
</feature>
<evidence type="ECO:0000256" key="4">
    <source>
        <dbReference type="ARBA" id="ARBA00012546"/>
    </source>
</evidence>
<comment type="caution">
    <text evidence="7">The sequence shown here is derived from an EMBL/GenBank/DDBJ whole genome shotgun (WGS) entry which is preliminary data.</text>
</comment>
<sequence length="214" mass="24232">AIFDKLRIRKPLDHLEQLKFKSAMMMELAIMDCEKGWAQQLHLGALRNTNSRMLRACGRDTGFDSIGNFDIAKPLAKFLDRLDVIDKLGKTIIYNVNPADNEVIASLVGSFQDGSAPGKLQFGPAWWFLDQADGMTKQLNALSNLGLLSRFVGMVTDSRSFLSFPRHEYFRRILCDIFGSDVETGRLPRDMKLLGRTVEDICFNNAKNYFAMQI</sequence>
<dbReference type="PANTHER" id="PTHR30068">
    <property type="entry name" value="URONATE ISOMERASE"/>
    <property type="match status" value="1"/>
</dbReference>
<comment type="catalytic activity">
    <reaction evidence="1">
        <text>D-glucuronate = D-fructuronate</text>
        <dbReference type="Rhea" id="RHEA:13049"/>
        <dbReference type="ChEBI" id="CHEBI:58720"/>
        <dbReference type="ChEBI" id="CHEBI:59863"/>
        <dbReference type="EC" id="5.3.1.12"/>
    </reaction>
</comment>
<evidence type="ECO:0000256" key="1">
    <source>
        <dbReference type="ARBA" id="ARBA00001165"/>
    </source>
</evidence>
<protein>
    <recommendedName>
        <fullName evidence="5">Uronate isomerase</fullName>
        <ecNumber evidence="4">5.3.1.12</ecNumber>
    </recommendedName>
</protein>
<dbReference type="AlphaFoldDB" id="X0WB60"/>
<dbReference type="EC" id="5.3.1.12" evidence="4"/>
<proteinExistence type="inferred from homology"/>
<dbReference type="InterPro" id="IPR032466">
    <property type="entry name" value="Metal_Hydrolase"/>
</dbReference>
<dbReference type="Pfam" id="PF02614">
    <property type="entry name" value="UxaC"/>
    <property type="match status" value="1"/>
</dbReference>
<dbReference type="SUPFAM" id="SSF51556">
    <property type="entry name" value="Metallo-dependent hydrolases"/>
    <property type="match status" value="1"/>
</dbReference>
<dbReference type="UniPathway" id="UPA00246"/>
<keyword evidence="6" id="KW-0413">Isomerase</keyword>
<comment type="similarity">
    <text evidence="3">Belongs to the metallo-dependent hydrolases superfamily. Uronate isomerase family.</text>
</comment>
<evidence type="ECO:0000256" key="3">
    <source>
        <dbReference type="ARBA" id="ARBA00008397"/>
    </source>
</evidence>
<evidence type="ECO:0000256" key="6">
    <source>
        <dbReference type="ARBA" id="ARBA00023235"/>
    </source>
</evidence>
<dbReference type="GO" id="GO:0019698">
    <property type="term" value="P:D-galacturonate catabolic process"/>
    <property type="evidence" value="ECO:0007669"/>
    <property type="project" value="TreeGrafter"/>
</dbReference>
<accession>X0WB60</accession>
<evidence type="ECO:0000313" key="7">
    <source>
        <dbReference type="EMBL" id="GAG20442.1"/>
    </source>
</evidence>
<dbReference type="GO" id="GO:0008880">
    <property type="term" value="F:glucuronate isomerase activity"/>
    <property type="evidence" value="ECO:0007669"/>
    <property type="project" value="UniProtKB-EC"/>
</dbReference>
<evidence type="ECO:0000256" key="5">
    <source>
        <dbReference type="ARBA" id="ARBA00020555"/>
    </source>
</evidence>
<dbReference type="PANTHER" id="PTHR30068:SF4">
    <property type="entry name" value="URONATE ISOMERASE"/>
    <property type="match status" value="1"/>
</dbReference>
<dbReference type="Gene3D" id="3.20.20.140">
    <property type="entry name" value="Metal-dependent hydrolases"/>
    <property type="match status" value="1"/>
</dbReference>
<name>X0WB60_9ZZZZ</name>
<dbReference type="GO" id="GO:0042840">
    <property type="term" value="P:D-glucuronate catabolic process"/>
    <property type="evidence" value="ECO:0007669"/>
    <property type="project" value="TreeGrafter"/>
</dbReference>
<evidence type="ECO:0000256" key="2">
    <source>
        <dbReference type="ARBA" id="ARBA00004892"/>
    </source>
</evidence>
<dbReference type="EMBL" id="BARS01035605">
    <property type="protein sequence ID" value="GAG20442.1"/>
    <property type="molecule type" value="Genomic_DNA"/>
</dbReference>
<dbReference type="InterPro" id="IPR003766">
    <property type="entry name" value="Uronate_isomerase"/>
</dbReference>